<organism evidence="2 3">
    <name type="scientific">Durusdinium trenchii</name>
    <dbReference type="NCBI Taxonomy" id="1381693"/>
    <lineage>
        <taxon>Eukaryota</taxon>
        <taxon>Sar</taxon>
        <taxon>Alveolata</taxon>
        <taxon>Dinophyceae</taxon>
        <taxon>Suessiales</taxon>
        <taxon>Symbiodiniaceae</taxon>
        <taxon>Durusdinium</taxon>
    </lineage>
</organism>
<feature type="region of interest" description="Disordered" evidence="1">
    <location>
        <begin position="223"/>
        <end position="247"/>
    </location>
</feature>
<dbReference type="Proteomes" id="UP001642484">
    <property type="component" value="Unassembled WGS sequence"/>
</dbReference>
<evidence type="ECO:0000256" key="1">
    <source>
        <dbReference type="SAM" id="MobiDB-lite"/>
    </source>
</evidence>
<name>A0ABP0MN74_9DINO</name>
<gene>
    <name evidence="2" type="ORF">CCMP2556_LOCUS26656</name>
</gene>
<evidence type="ECO:0000313" key="2">
    <source>
        <dbReference type="EMBL" id="CAK9052936.1"/>
    </source>
</evidence>
<accession>A0ABP0MN74</accession>
<proteinExistence type="predicted"/>
<protein>
    <submittedName>
        <fullName evidence="2">Uncharacterized protein</fullName>
    </submittedName>
</protein>
<sequence>TTIQLCDGKTPKQNDFWSCGHRVVLYAASLLQQGWADQVLETDGPFQPFDIVDNDVASFRLQSLCAGDKSMGKCIKAEPLPFVKAEARFFVKTEAKEPTAPKDQAPGTSATSASAGEPRVSMQESSKPEKREGSIPAMSVPTPVRASALPNSVKPESTSKPATPANCPATSPPNEEDSESDSTLSEGMKEYMDRVQKDLERQLEGELSRFRRLKKQLKAEKEEKQMKEELDMQQETGIKKTKNKRHKKKLADEDLEQSIEKIMSQRSAKKLRMKQISFAKDVLTDAGVNYNQHFQALHKNLLAEACPKEKLPKGHWEEFLLGIAGDQEISCKACRALMIRHDLGKFIGDRREKERSRTDQSLPKTGATATEPQPTPCLEIVPYVPQSSRAISPPRKRARAGRPARGEGASFNIWKFCEESRPGVYKRLSEDEAMGPKEKHERSERHQVALQKDDTTDLGVCSGLDLESDVGCRSLIGRNSDILRIWLQSGSIAVTHSPVHQVVIFNGIGGHLFLRDQGCMSSSNVTNLRGHPCCEKCWRQANKHKLAQCFHDWACKICFVRLTHLTLQDDREEVMRLAKNMKVMFPELSEQCLENISYQEALHRAKEGFIHIPVAYQSVALKEFLDRSLKYLTPNLKVTASKDVKRKIDTYVEALCNGSLSDTECEILDLVAKGTLKGDEIARALVPNLLRKADRQLRGKTARTGSQSNCELGLLKLGFSLGGLLNNKHIQKAFGISRQSGVRPQSLRSDFLPFFFGARGSDLEQAARQALSMLNMDGCNEFMVVRDETAYARSYDLVYGLGDLCCIGGGKRWDDVG</sequence>
<feature type="region of interest" description="Disordered" evidence="1">
    <location>
        <begin position="350"/>
        <end position="377"/>
    </location>
</feature>
<feature type="region of interest" description="Disordered" evidence="1">
    <location>
        <begin position="94"/>
        <end position="185"/>
    </location>
</feature>
<keyword evidence="3" id="KW-1185">Reference proteome</keyword>
<feature type="compositionally biased region" description="Polar residues" evidence="1">
    <location>
        <begin position="359"/>
        <end position="372"/>
    </location>
</feature>
<comment type="caution">
    <text evidence="2">The sequence shown here is derived from an EMBL/GenBank/DDBJ whole genome shotgun (WGS) entry which is preliminary data.</text>
</comment>
<dbReference type="EMBL" id="CAXAMN010018757">
    <property type="protein sequence ID" value="CAK9052936.1"/>
    <property type="molecule type" value="Genomic_DNA"/>
</dbReference>
<feature type="non-terminal residue" evidence="2">
    <location>
        <position position="1"/>
    </location>
</feature>
<feature type="compositionally biased region" description="Low complexity" evidence="1">
    <location>
        <begin position="107"/>
        <end position="116"/>
    </location>
</feature>
<reference evidence="2 3" key="1">
    <citation type="submission" date="2024-02" db="EMBL/GenBank/DDBJ databases">
        <authorList>
            <person name="Chen Y."/>
            <person name="Shah S."/>
            <person name="Dougan E. K."/>
            <person name="Thang M."/>
            <person name="Chan C."/>
        </authorList>
    </citation>
    <scope>NUCLEOTIDE SEQUENCE [LARGE SCALE GENOMIC DNA]</scope>
</reference>
<evidence type="ECO:0000313" key="3">
    <source>
        <dbReference type="Proteomes" id="UP001642484"/>
    </source>
</evidence>